<dbReference type="PRINTS" id="PR00502">
    <property type="entry name" value="NUDIXFAMILY"/>
</dbReference>
<dbReference type="InterPro" id="IPR015797">
    <property type="entry name" value="NUDIX_hydrolase-like_dom_sf"/>
</dbReference>
<sequence length="155" mass="16672">MSQPEGPVPQRQRVAAYAVVRREDGAVLLTRVAPRIAGAAGRWTLPGGGIDHGEDLRTAAVREVYEETGLHVEVGAVVDVRSAHWVGPRPDGVVEDFHAIQVVFAGVPRPESRDVVPHVTEDDSTTDRSEWVAWADVADLPTVPLVDHVVGLLAP</sequence>
<keyword evidence="3 4" id="KW-0378">Hydrolase</keyword>
<dbReference type="InterPro" id="IPR020476">
    <property type="entry name" value="Nudix_hydrolase"/>
</dbReference>
<evidence type="ECO:0000313" key="7">
    <source>
        <dbReference type="Proteomes" id="UP001240447"/>
    </source>
</evidence>
<name>A0ABT9NP59_9ACTN</name>
<evidence type="ECO:0000256" key="4">
    <source>
        <dbReference type="RuleBase" id="RU003476"/>
    </source>
</evidence>
<evidence type="ECO:0000259" key="5">
    <source>
        <dbReference type="PROSITE" id="PS51462"/>
    </source>
</evidence>
<proteinExistence type="inferred from homology"/>
<comment type="cofactor">
    <cofactor evidence="1">
        <name>Mg(2+)</name>
        <dbReference type="ChEBI" id="CHEBI:18420"/>
    </cofactor>
</comment>
<comment type="caution">
    <text evidence="6">The sequence shown here is derived from an EMBL/GenBank/DDBJ whole genome shotgun (WGS) entry which is preliminary data.</text>
</comment>
<organism evidence="6 7">
    <name type="scientific">Nocardioides massiliensis</name>
    <dbReference type="NCBI Taxonomy" id="1325935"/>
    <lineage>
        <taxon>Bacteria</taxon>
        <taxon>Bacillati</taxon>
        <taxon>Actinomycetota</taxon>
        <taxon>Actinomycetes</taxon>
        <taxon>Propionibacteriales</taxon>
        <taxon>Nocardioidaceae</taxon>
        <taxon>Nocardioides</taxon>
    </lineage>
</organism>
<accession>A0ABT9NP59</accession>
<comment type="similarity">
    <text evidence="2 4">Belongs to the Nudix hydrolase family.</text>
</comment>
<dbReference type="Pfam" id="PF00293">
    <property type="entry name" value="NUDIX"/>
    <property type="match status" value="1"/>
</dbReference>
<dbReference type="RefSeq" id="WP_068123994.1">
    <property type="nucleotide sequence ID" value="NZ_CCXJ01000681.1"/>
</dbReference>
<reference evidence="6 7" key="1">
    <citation type="submission" date="2023-07" db="EMBL/GenBank/DDBJ databases">
        <title>Sequencing the genomes of 1000 actinobacteria strains.</title>
        <authorList>
            <person name="Klenk H.-P."/>
        </authorList>
    </citation>
    <scope>NUCLEOTIDE SEQUENCE [LARGE SCALE GENOMIC DNA]</scope>
    <source>
        <strain evidence="6 7">GD13</strain>
    </source>
</reference>
<evidence type="ECO:0000256" key="1">
    <source>
        <dbReference type="ARBA" id="ARBA00001946"/>
    </source>
</evidence>
<dbReference type="Gene3D" id="3.90.79.10">
    <property type="entry name" value="Nucleoside Triphosphate Pyrophosphohydrolase"/>
    <property type="match status" value="1"/>
</dbReference>
<dbReference type="PANTHER" id="PTHR43046:SF14">
    <property type="entry name" value="MUTT_NUDIX FAMILY PROTEIN"/>
    <property type="match status" value="1"/>
</dbReference>
<keyword evidence="7" id="KW-1185">Reference proteome</keyword>
<evidence type="ECO:0000256" key="3">
    <source>
        <dbReference type="ARBA" id="ARBA00022801"/>
    </source>
</evidence>
<dbReference type="PANTHER" id="PTHR43046">
    <property type="entry name" value="GDP-MANNOSE MANNOSYL HYDROLASE"/>
    <property type="match status" value="1"/>
</dbReference>
<dbReference type="CDD" id="cd02883">
    <property type="entry name" value="NUDIX_Hydrolase"/>
    <property type="match status" value="1"/>
</dbReference>
<dbReference type="PROSITE" id="PS00893">
    <property type="entry name" value="NUDIX_BOX"/>
    <property type="match status" value="1"/>
</dbReference>
<dbReference type="InterPro" id="IPR000086">
    <property type="entry name" value="NUDIX_hydrolase_dom"/>
</dbReference>
<protein>
    <submittedName>
        <fullName evidence="6">8-oxo-dGTP pyrophosphatase MutT (NUDIX family)</fullName>
    </submittedName>
</protein>
<dbReference type="Proteomes" id="UP001240447">
    <property type="component" value="Unassembled WGS sequence"/>
</dbReference>
<dbReference type="PROSITE" id="PS51462">
    <property type="entry name" value="NUDIX"/>
    <property type="match status" value="1"/>
</dbReference>
<evidence type="ECO:0000256" key="2">
    <source>
        <dbReference type="ARBA" id="ARBA00005582"/>
    </source>
</evidence>
<gene>
    <name evidence="6" type="ORF">J2S59_001808</name>
</gene>
<feature type="domain" description="Nudix hydrolase" evidence="5">
    <location>
        <begin position="10"/>
        <end position="155"/>
    </location>
</feature>
<dbReference type="SUPFAM" id="SSF55811">
    <property type="entry name" value="Nudix"/>
    <property type="match status" value="1"/>
</dbReference>
<dbReference type="EMBL" id="JAUSQM010000001">
    <property type="protein sequence ID" value="MDP9821999.1"/>
    <property type="molecule type" value="Genomic_DNA"/>
</dbReference>
<dbReference type="InterPro" id="IPR020084">
    <property type="entry name" value="NUDIX_hydrolase_CS"/>
</dbReference>
<evidence type="ECO:0000313" key="6">
    <source>
        <dbReference type="EMBL" id="MDP9821999.1"/>
    </source>
</evidence>